<accession>A0A317SWQ9</accession>
<name>A0A317SWQ9_9PEZI</name>
<dbReference type="STRING" id="42249.A0A317SWQ9"/>
<reference evidence="1 2" key="1">
    <citation type="submission" date="2018-03" db="EMBL/GenBank/DDBJ databases">
        <title>Genomes of Pezizomycetes fungi and the evolution of truffles.</title>
        <authorList>
            <person name="Murat C."/>
            <person name="Payen T."/>
            <person name="Noel B."/>
            <person name="Kuo A."/>
            <person name="Martin F.M."/>
        </authorList>
    </citation>
    <scope>NUCLEOTIDE SEQUENCE [LARGE SCALE GENOMIC DNA]</scope>
    <source>
        <strain evidence="1">091103-1</strain>
    </source>
</reference>
<evidence type="ECO:0000313" key="2">
    <source>
        <dbReference type="Proteomes" id="UP000246991"/>
    </source>
</evidence>
<sequence>MEQISYKRWTIGSISSDTGADAHDLHRAQRMVMIFSPITSIPETQRVVKTILHGEHEPIVKEVEEGTKRVQKDLAATDLSGEAQHALERTIGTVLGDGDTLVAIYAIDQDMVEDGGEIFPDGKMAEELSS</sequence>
<comment type="caution">
    <text evidence="1">The sequence shown here is derived from an EMBL/GenBank/DDBJ whole genome shotgun (WGS) entry which is preliminary data.</text>
</comment>
<dbReference type="OrthoDB" id="992776at2759"/>
<gene>
    <name evidence="1" type="ORF">C7212DRAFT_341444</name>
</gene>
<keyword evidence="2" id="KW-1185">Reference proteome</keyword>
<dbReference type="Proteomes" id="UP000246991">
    <property type="component" value="Unassembled WGS sequence"/>
</dbReference>
<protein>
    <submittedName>
        <fullName evidence="1">Uncharacterized protein</fullName>
    </submittedName>
</protein>
<organism evidence="1 2">
    <name type="scientific">Tuber magnatum</name>
    <name type="common">white Piedmont truffle</name>
    <dbReference type="NCBI Taxonomy" id="42249"/>
    <lineage>
        <taxon>Eukaryota</taxon>
        <taxon>Fungi</taxon>
        <taxon>Dikarya</taxon>
        <taxon>Ascomycota</taxon>
        <taxon>Pezizomycotina</taxon>
        <taxon>Pezizomycetes</taxon>
        <taxon>Pezizales</taxon>
        <taxon>Tuberaceae</taxon>
        <taxon>Tuber</taxon>
    </lineage>
</organism>
<dbReference type="EMBL" id="PYWC01000013">
    <property type="protein sequence ID" value="PWW78704.1"/>
    <property type="molecule type" value="Genomic_DNA"/>
</dbReference>
<evidence type="ECO:0000313" key="1">
    <source>
        <dbReference type="EMBL" id="PWW78704.1"/>
    </source>
</evidence>
<dbReference type="AlphaFoldDB" id="A0A317SWQ9"/>
<proteinExistence type="predicted"/>